<reference evidence="1" key="1">
    <citation type="submission" date="2007-07" db="EMBL/GenBank/DDBJ databases">
        <title>PCAP assembly of the Caenorhabditis remanei genome.</title>
        <authorList>
            <consortium name="The Caenorhabditis remanei Sequencing Consortium"/>
            <person name="Wilson R.K."/>
        </authorList>
    </citation>
    <scope>NUCLEOTIDE SEQUENCE [LARGE SCALE GENOMIC DNA]</scope>
    <source>
        <strain evidence="1">PB4641</strain>
    </source>
</reference>
<keyword evidence="2" id="KW-1185">Reference proteome</keyword>
<dbReference type="EMBL" id="DS268437">
    <property type="protein sequence ID" value="EFO99255.1"/>
    <property type="molecule type" value="Genomic_DNA"/>
</dbReference>
<sequence>MNSLKKGFIMWILVSTIIISCCYAKAMPVKRRMVLRLPFVHNQENSQTSFQQRTFLRMLNGNSKIKKAAMTSGDVTASDDTDGENLQHLFMFRRIY</sequence>
<evidence type="ECO:0000313" key="1">
    <source>
        <dbReference type="EMBL" id="EFO99255.1"/>
    </source>
</evidence>
<evidence type="ECO:0000313" key="2">
    <source>
        <dbReference type="Proteomes" id="UP000008281"/>
    </source>
</evidence>
<dbReference type="PROSITE" id="PS51257">
    <property type="entry name" value="PROKAR_LIPOPROTEIN"/>
    <property type="match status" value="1"/>
</dbReference>
<dbReference type="OrthoDB" id="5828614at2759"/>
<dbReference type="KEGG" id="crq:GCK72_008083"/>
<accession>E3MDL7</accession>
<protein>
    <submittedName>
        <fullName evidence="1">Uncharacterized protein</fullName>
    </submittedName>
</protein>
<dbReference type="OMA" id="LPFVHNQ"/>
<dbReference type="GeneID" id="9807091"/>
<dbReference type="FunCoup" id="E3MDL7">
    <property type="interactions" value="1754"/>
</dbReference>
<dbReference type="CTD" id="9807091"/>
<dbReference type="AlphaFoldDB" id="E3MDL7"/>
<dbReference type="Proteomes" id="UP000008281">
    <property type="component" value="Unassembled WGS sequence"/>
</dbReference>
<organism evidence="2">
    <name type="scientific">Caenorhabditis remanei</name>
    <name type="common">Caenorhabditis vulgaris</name>
    <dbReference type="NCBI Taxonomy" id="31234"/>
    <lineage>
        <taxon>Eukaryota</taxon>
        <taxon>Metazoa</taxon>
        <taxon>Ecdysozoa</taxon>
        <taxon>Nematoda</taxon>
        <taxon>Chromadorea</taxon>
        <taxon>Rhabditida</taxon>
        <taxon>Rhabditina</taxon>
        <taxon>Rhabditomorpha</taxon>
        <taxon>Rhabditoidea</taxon>
        <taxon>Rhabditidae</taxon>
        <taxon>Peloderinae</taxon>
        <taxon>Caenorhabditis</taxon>
    </lineage>
</organism>
<dbReference type="eggNOG" id="ENOG502TIIR">
    <property type="taxonomic scope" value="Eukaryota"/>
</dbReference>
<gene>
    <name evidence="1" type="ORF">CRE_17840</name>
</gene>
<name>E3MDL7_CAERE</name>
<dbReference type="RefSeq" id="XP_003105847.2">
    <property type="nucleotide sequence ID" value="XM_003105799.2"/>
</dbReference>
<dbReference type="HOGENOM" id="CLU_2401627_0_0_1"/>
<proteinExistence type="predicted"/>